<dbReference type="Proteomes" id="UP001303760">
    <property type="component" value="Unassembled WGS sequence"/>
</dbReference>
<keyword evidence="7" id="KW-0326">Glycosidase</keyword>
<dbReference type="InterPro" id="IPR017853">
    <property type="entry name" value="GH"/>
</dbReference>
<evidence type="ECO:0000313" key="10">
    <source>
        <dbReference type="Proteomes" id="UP001303760"/>
    </source>
</evidence>
<evidence type="ECO:0000256" key="4">
    <source>
        <dbReference type="ARBA" id="ARBA00012744"/>
    </source>
</evidence>
<keyword evidence="6" id="KW-0325">Glycoprotein</keyword>
<reference evidence="9" key="1">
    <citation type="journal article" date="2023" name="Mol. Phylogenet. Evol.">
        <title>Genome-scale phylogeny and comparative genomics of the fungal order Sordariales.</title>
        <authorList>
            <person name="Hensen N."/>
            <person name="Bonometti L."/>
            <person name="Westerberg I."/>
            <person name="Brannstrom I.O."/>
            <person name="Guillou S."/>
            <person name="Cros-Aarteil S."/>
            <person name="Calhoun S."/>
            <person name="Haridas S."/>
            <person name="Kuo A."/>
            <person name="Mondo S."/>
            <person name="Pangilinan J."/>
            <person name="Riley R."/>
            <person name="LaButti K."/>
            <person name="Andreopoulos B."/>
            <person name="Lipzen A."/>
            <person name="Chen C."/>
            <person name="Yan M."/>
            <person name="Daum C."/>
            <person name="Ng V."/>
            <person name="Clum A."/>
            <person name="Steindorff A."/>
            <person name="Ohm R.A."/>
            <person name="Martin F."/>
            <person name="Silar P."/>
            <person name="Natvig D.O."/>
            <person name="Lalanne C."/>
            <person name="Gautier V."/>
            <person name="Ament-Velasquez S.L."/>
            <person name="Kruys A."/>
            <person name="Hutchinson M.I."/>
            <person name="Powell A.J."/>
            <person name="Barry K."/>
            <person name="Miller A.N."/>
            <person name="Grigoriev I.V."/>
            <person name="Debuchy R."/>
            <person name="Gladieux P."/>
            <person name="Hiltunen Thoren M."/>
            <person name="Johannesson H."/>
        </authorList>
    </citation>
    <scope>NUCLEOTIDE SEQUENCE</scope>
    <source>
        <strain evidence="9">CBS 532.94</strain>
    </source>
</reference>
<dbReference type="GO" id="GO:0008422">
    <property type="term" value="F:beta-glucosidase activity"/>
    <property type="evidence" value="ECO:0007669"/>
    <property type="project" value="UniProtKB-EC"/>
</dbReference>
<dbReference type="EC" id="3.2.1.21" evidence="4"/>
<dbReference type="EMBL" id="MU860267">
    <property type="protein sequence ID" value="KAK4235439.1"/>
    <property type="molecule type" value="Genomic_DNA"/>
</dbReference>
<organism evidence="9 10">
    <name type="scientific">Achaetomium macrosporum</name>
    <dbReference type="NCBI Taxonomy" id="79813"/>
    <lineage>
        <taxon>Eukaryota</taxon>
        <taxon>Fungi</taxon>
        <taxon>Dikarya</taxon>
        <taxon>Ascomycota</taxon>
        <taxon>Pezizomycotina</taxon>
        <taxon>Sordariomycetes</taxon>
        <taxon>Sordariomycetidae</taxon>
        <taxon>Sordariales</taxon>
        <taxon>Chaetomiaceae</taxon>
        <taxon>Achaetomium</taxon>
    </lineage>
</organism>
<accession>A0AAN7C4X7</accession>
<evidence type="ECO:0000313" key="9">
    <source>
        <dbReference type="EMBL" id="KAK4235439.1"/>
    </source>
</evidence>
<protein>
    <recommendedName>
        <fullName evidence="4">beta-glucosidase</fullName>
        <ecNumber evidence="4">3.2.1.21</ecNumber>
    </recommendedName>
</protein>
<dbReference type="PANTHER" id="PTHR42715">
    <property type="entry name" value="BETA-GLUCOSIDASE"/>
    <property type="match status" value="1"/>
</dbReference>
<evidence type="ECO:0000256" key="6">
    <source>
        <dbReference type="ARBA" id="ARBA00023180"/>
    </source>
</evidence>
<evidence type="ECO:0000256" key="3">
    <source>
        <dbReference type="ARBA" id="ARBA00005336"/>
    </source>
</evidence>
<dbReference type="PANTHER" id="PTHR42715:SF3">
    <property type="entry name" value="BETA-GLUCOSIDASE B-RELATED"/>
    <property type="match status" value="1"/>
</dbReference>
<comment type="caution">
    <text evidence="9">The sequence shown here is derived from an EMBL/GenBank/DDBJ whole genome shotgun (WGS) entry which is preliminary data.</text>
</comment>
<dbReference type="InterPro" id="IPR036962">
    <property type="entry name" value="Glyco_hydro_3_N_sf"/>
</dbReference>
<keyword evidence="10" id="KW-1185">Reference proteome</keyword>
<comment type="catalytic activity">
    <reaction evidence="1">
        <text>Hydrolysis of terminal, non-reducing beta-D-glucosyl residues with release of beta-D-glucose.</text>
        <dbReference type="EC" id="3.2.1.21"/>
    </reaction>
</comment>
<sequence>MAARTTVSEILASLSLEERFSLLAGASLGATWDVDLMREIGELLADEFKSKSASVLLAPTMCIHRHPLGGRNFESFSEDPFLSGKLAAAYIRGMKSRGTGATPKHFQNVQENKRFKVDAHISPRALREADPWCMMTAYNKVNGQHCDASKELLVDIARDEWNWDGVSMRDWGGTTSTIGSINNGLDLEMPGPPLRRTKEALEGPLRDGAIDLHRVDESARRILALLEKTEQDQMLSLPFT</sequence>
<evidence type="ECO:0000256" key="1">
    <source>
        <dbReference type="ARBA" id="ARBA00000448"/>
    </source>
</evidence>
<dbReference type="GO" id="GO:0009251">
    <property type="term" value="P:glucan catabolic process"/>
    <property type="evidence" value="ECO:0007669"/>
    <property type="project" value="TreeGrafter"/>
</dbReference>
<dbReference type="AlphaFoldDB" id="A0AAN7C4X7"/>
<dbReference type="Gene3D" id="3.20.20.300">
    <property type="entry name" value="Glycoside hydrolase, family 3, N-terminal domain"/>
    <property type="match status" value="1"/>
</dbReference>
<dbReference type="InterPro" id="IPR001764">
    <property type="entry name" value="Glyco_hydro_3_N"/>
</dbReference>
<dbReference type="Pfam" id="PF00933">
    <property type="entry name" value="Glyco_hydro_3"/>
    <property type="match status" value="1"/>
</dbReference>
<proteinExistence type="inferred from homology"/>
<keyword evidence="5" id="KW-0378">Hydrolase</keyword>
<evidence type="ECO:0000256" key="5">
    <source>
        <dbReference type="ARBA" id="ARBA00022801"/>
    </source>
</evidence>
<dbReference type="PRINTS" id="PR00133">
    <property type="entry name" value="GLHYDRLASE3"/>
</dbReference>
<comment type="pathway">
    <text evidence="2">Glycan metabolism; cellulose degradation.</text>
</comment>
<comment type="similarity">
    <text evidence="3">Belongs to the glycosyl hydrolase 3 family.</text>
</comment>
<evidence type="ECO:0000259" key="8">
    <source>
        <dbReference type="Pfam" id="PF00933"/>
    </source>
</evidence>
<evidence type="ECO:0000256" key="2">
    <source>
        <dbReference type="ARBA" id="ARBA00004987"/>
    </source>
</evidence>
<dbReference type="InterPro" id="IPR050288">
    <property type="entry name" value="Cellulose_deg_GH3"/>
</dbReference>
<name>A0AAN7C4X7_9PEZI</name>
<feature type="domain" description="Glycoside hydrolase family 3 N-terminal" evidence="8">
    <location>
        <begin position="27"/>
        <end position="224"/>
    </location>
</feature>
<reference evidence="9" key="2">
    <citation type="submission" date="2023-05" db="EMBL/GenBank/DDBJ databases">
        <authorList>
            <consortium name="Lawrence Berkeley National Laboratory"/>
            <person name="Steindorff A."/>
            <person name="Hensen N."/>
            <person name="Bonometti L."/>
            <person name="Westerberg I."/>
            <person name="Brannstrom I.O."/>
            <person name="Guillou S."/>
            <person name="Cros-Aarteil S."/>
            <person name="Calhoun S."/>
            <person name="Haridas S."/>
            <person name="Kuo A."/>
            <person name="Mondo S."/>
            <person name="Pangilinan J."/>
            <person name="Riley R."/>
            <person name="Labutti K."/>
            <person name="Andreopoulos B."/>
            <person name="Lipzen A."/>
            <person name="Chen C."/>
            <person name="Yanf M."/>
            <person name="Daum C."/>
            <person name="Ng V."/>
            <person name="Clum A."/>
            <person name="Ohm R."/>
            <person name="Martin F."/>
            <person name="Silar P."/>
            <person name="Natvig D."/>
            <person name="Lalanne C."/>
            <person name="Gautier V."/>
            <person name="Ament-Velasquez S.L."/>
            <person name="Kruys A."/>
            <person name="Hutchinson M.I."/>
            <person name="Powell A.J."/>
            <person name="Barry K."/>
            <person name="Miller A.N."/>
            <person name="Grigoriev I.V."/>
            <person name="Debuchy R."/>
            <person name="Gladieux P."/>
            <person name="Thoren M.H."/>
            <person name="Johannesson H."/>
        </authorList>
    </citation>
    <scope>NUCLEOTIDE SEQUENCE</scope>
    <source>
        <strain evidence="9">CBS 532.94</strain>
    </source>
</reference>
<evidence type="ECO:0000256" key="7">
    <source>
        <dbReference type="ARBA" id="ARBA00023295"/>
    </source>
</evidence>
<gene>
    <name evidence="9" type="ORF">C8A03DRAFT_46428</name>
</gene>
<dbReference type="SUPFAM" id="SSF51445">
    <property type="entry name" value="(Trans)glycosidases"/>
    <property type="match status" value="1"/>
</dbReference>